<evidence type="ECO:0000256" key="1">
    <source>
        <dbReference type="SAM" id="MobiDB-lite"/>
    </source>
</evidence>
<proteinExistence type="predicted"/>
<name>A0A8E2AZZ8_9APHY</name>
<feature type="region of interest" description="Disordered" evidence="1">
    <location>
        <begin position="28"/>
        <end position="61"/>
    </location>
</feature>
<reference evidence="2 3" key="1">
    <citation type="submission" date="2016-07" db="EMBL/GenBank/DDBJ databases">
        <title>Draft genome of the white-rot fungus Obba rivulosa 3A-2.</title>
        <authorList>
            <consortium name="DOE Joint Genome Institute"/>
            <person name="Miettinen O."/>
            <person name="Riley R."/>
            <person name="Acob R."/>
            <person name="Barry K."/>
            <person name="Cullen D."/>
            <person name="De Vries R."/>
            <person name="Hainaut M."/>
            <person name="Hatakka A."/>
            <person name="Henrissat B."/>
            <person name="Hilden K."/>
            <person name="Kuo R."/>
            <person name="Labutti K."/>
            <person name="Lipzen A."/>
            <person name="Makela M.R."/>
            <person name="Sandor L."/>
            <person name="Spatafora J.W."/>
            <person name="Grigoriev I.V."/>
            <person name="Hibbett D.S."/>
        </authorList>
    </citation>
    <scope>NUCLEOTIDE SEQUENCE [LARGE SCALE GENOMIC DNA]</scope>
    <source>
        <strain evidence="2 3">3A-2</strain>
    </source>
</reference>
<evidence type="ECO:0000313" key="3">
    <source>
        <dbReference type="Proteomes" id="UP000250043"/>
    </source>
</evidence>
<feature type="region of interest" description="Disordered" evidence="1">
    <location>
        <begin position="186"/>
        <end position="223"/>
    </location>
</feature>
<feature type="region of interest" description="Disordered" evidence="1">
    <location>
        <begin position="108"/>
        <end position="143"/>
    </location>
</feature>
<evidence type="ECO:0000313" key="2">
    <source>
        <dbReference type="EMBL" id="OCH91217.1"/>
    </source>
</evidence>
<gene>
    <name evidence="2" type="ORF">OBBRIDRAFT_543552</name>
</gene>
<organism evidence="2 3">
    <name type="scientific">Obba rivulosa</name>
    <dbReference type="NCBI Taxonomy" id="1052685"/>
    <lineage>
        <taxon>Eukaryota</taxon>
        <taxon>Fungi</taxon>
        <taxon>Dikarya</taxon>
        <taxon>Basidiomycota</taxon>
        <taxon>Agaricomycotina</taxon>
        <taxon>Agaricomycetes</taxon>
        <taxon>Polyporales</taxon>
        <taxon>Gelatoporiaceae</taxon>
        <taxon>Obba</taxon>
    </lineage>
</organism>
<accession>A0A8E2AZZ8</accession>
<dbReference type="AlphaFoldDB" id="A0A8E2AZZ8"/>
<keyword evidence="3" id="KW-1185">Reference proteome</keyword>
<sequence>MGYMIAPACSCGTSALPASRRPRLRPLDAARDRPPLSSPGNTVPCPAHSGSANPKLGDDGECMEPAVKGWSDPATEASFFFPGPLRLGNASRVHSLLFLEQLPQGVRGSHFSLRPDPGRNYRENATTRNSERSDSRRQKSQATSVFFGTLGGRSSSSSTFSTDAGSFPFFFAAFLFLFLGRNGSSPSSSERRRGGGAAGGAVSKPLSDVAENCGDAATESEGY</sequence>
<dbReference type="EMBL" id="KV722389">
    <property type="protein sequence ID" value="OCH91217.1"/>
    <property type="molecule type" value="Genomic_DNA"/>
</dbReference>
<protein>
    <submittedName>
        <fullName evidence="2">Uncharacterized protein</fullName>
    </submittedName>
</protein>
<dbReference type="Proteomes" id="UP000250043">
    <property type="component" value="Unassembled WGS sequence"/>
</dbReference>